<dbReference type="STRING" id="283909.R7UTK9"/>
<dbReference type="PANTHER" id="PTHR19317:SF0">
    <property type="entry name" value="PRENYLATED RAB ACCEPTOR PROTEIN 1"/>
    <property type="match status" value="1"/>
</dbReference>
<dbReference type="EMBL" id="AMQN01001016">
    <property type="status" value="NOT_ANNOTATED_CDS"/>
    <property type="molecule type" value="Genomic_DNA"/>
</dbReference>
<evidence type="ECO:0000256" key="1">
    <source>
        <dbReference type="ARBA" id="ARBA00004141"/>
    </source>
</evidence>
<evidence type="ECO:0000256" key="8">
    <source>
        <dbReference type="SAM" id="MobiDB-lite"/>
    </source>
</evidence>
<dbReference type="Proteomes" id="UP000014760">
    <property type="component" value="Unassembled WGS sequence"/>
</dbReference>
<dbReference type="PANTHER" id="PTHR19317">
    <property type="entry name" value="PRENYLATED RAB ACCEPTOR 1-RELATED"/>
    <property type="match status" value="1"/>
</dbReference>
<feature type="region of interest" description="Disordered" evidence="8">
    <location>
        <begin position="1"/>
        <end position="29"/>
    </location>
</feature>
<evidence type="ECO:0000256" key="6">
    <source>
        <dbReference type="ARBA" id="ARBA00023136"/>
    </source>
</evidence>
<keyword evidence="4 7" id="KW-0812">Transmembrane</keyword>
<evidence type="ECO:0000256" key="5">
    <source>
        <dbReference type="ARBA" id="ARBA00022989"/>
    </source>
</evidence>
<keyword evidence="11" id="KW-1185">Reference proteome</keyword>
<keyword evidence="5 7" id="KW-1133">Transmembrane helix</keyword>
<comment type="subcellular location">
    <subcellularLocation>
        <location evidence="2">Cytoplasmic vesicle</location>
        <location evidence="2">Secretory vesicle</location>
        <location evidence="2">Synaptic vesicle</location>
    </subcellularLocation>
    <subcellularLocation>
        <location evidence="1 7">Membrane</location>
        <topology evidence="1 7">Multi-pass membrane protein</topology>
    </subcellularLocation>
</comment>
<dbReference type="GO" id="GO:0005794">
    <property type="term" value="C:Golgi apparatus"/>
    <property type="evidence" value="ECO:0007669"/>
    <property type="project" value="TreeGrafter"/>
</dbReference>
<name>R7UTK9_CAPTE</name>
<keyword evidence="6 7" id="KW-0472">Membrane</keyword>
<dbReference type="FunCoup" id="R7UTK9">
    <property type="interactions" value="526"/>
</dbReference>
<feature type="compositionally biased region" description="Low complexity" evidence="8">
    <location>
        <begin position="1"/>
        <end position="15"/>
    </location>
</feature>
<dbReference type="GO" id="GO:0008021">
    <property type="term" value="C:synaptic vesicle"/>
    <property type="evidence" value="ECO:0007669"/>
    <property type="project" value="UniProtKB-SubCell"/>
</dbReference>
<reference evidence="10" key="3">
    <citation type="submission" date="2015-06" db="UniProtKB">
        <authorList>
            <consortium name="EnsemblMetazoa"/>
        </authorList>
    </citation>
    <scope>IDENTIFICATION</scope>
</reference>
<evidence type="ECO:0000256" key="7">
    <source>
        <dbReference type="RuleBase" id="RU363107"/>
    </source>
</evidence>
<dbReference type="EnsemblMetazoa" id="CapteT19146">
    <property type="protein sequence ID" value="CapteP19146"/>
    <property type="gene ID" value="CapteG19146"/>
</dbReference>
<evidence type="ECO:0000313" key="11">
    <source>
        <dbReference type="Proteomes" id="UP000014760"/>
    </source>
</evidence>
<dbReference type="GO" id="GO:0016020">
    <property type="term" value="C:membrane"/>
    <property type="evidence" value="ECO:0007669"/>
    <property type="project" value="UniProtKB-SubCell"/>
</dbReference>
<gene>
    <name evidence="9" type="ORF">CAPTEDRAFT_19146</name>
</gene>
<feature type="transmembrane region" description="Helical" evidence="7">
    <location>
        <begin position="152"/>
        <end position="175"/>
    </location>
</feature>
<dbReference type="OrthoDB" id="63113at2759"/>
<evidence type="ECO:0000313" key="9">
    <source>
        <dbReference type="EMBL" id="ELU09515.1"/>
    </source>
</evidence>
<organism evidence="9">
    <name type="scientific">Capitella teleta</name>
    <name type="common">Polychaete worm</name>
    <dbReference type="NCBI Taxonomy" id="283909"/>
    <lineage>
        <taxon>Eukaryota</taxon>
        <taxon>Metazoa</taxon>
        <taxon>Spiralia</taxon>
        <taxon>Lophotrochozoa</taxon>
        <taxon>Annelida</taxon>
        <taxon>Polychaeta</taxon>
        <taxon>Sedentaria</taxon>
        <taxon>Scolecida</taxon>
        <taxon>Capitellidae</taxon>
        <taxon>Capitella</taxon>
    </lineage>
</organism>
<evidence type="ECO:0000256" key="3">
    <source>
        <dbReference type="ARBA" id="ARBA00006483"/>
    </source>
</evidence>
<reference evidence="11" key="1">
    <citation type="submission" date="2012-12" db="EMBL/GenBank/DDBJ databases">
        <authorList>
            <person name="Hellsten U."/>
            <person name="Grimwood J."/>
            <person name="Chapman J.A."/>
            <person name="Shapiro H."/>
            <person name="Aerts A."/>
            <person name="Otillar R.P."/>
            <person name="Terry A.Y."/>
            <person name="Boore J.L."/>
            <person name="Simakov O."/>
            <person name="Marletaz F."/>
            <person name="Cho S.-J."/>
            <person name="Edsinger-Gonzales E."/>
            <person name="Havlak P."/>
            <person name="Kuo D.-H."/>
            <person name="Larsson T."/>
            <person name="Lv J."/>
            <person name="Arendt D."/>
            <person name="Savage R."/>
            <person name="Osoegawa K."/>
            <person name="de Jong P."/>
            <person name="Lindberg D.R."/>
            <person name="Seaver E.C."/>
            <person name="Weisblat D.A."/>
            <person name="Putnam N.H."/>
            <person name="Grigoriev I.V."/>
            <person name="Rokhsar D.S."/>
        </authorList>
    </citation>
    <scope>NUCLEOTIDE SEQUENCE</scope>
    <source>
        <strain evidence="11">I ESC-2004</strain>
    </source>
</reference>
<sequence>MSSGSNIKNSSSDLSGDIDPPSSDAEKSSMMSSVSLSNMQMRDWLMKRRESIQPWAEFLKTSKFKLPKAVAPATKRIVANIERFQSNYIFVFLLLFIFCILTSPMLLIALAAIFGACYIVSLKNADKKFSLMGHELSLAQQYASVGLMSIPVLWLAGAGSAIFWIIGASVFVIMLHASMYSLDDEVAPFDLDMEEV</sequence>
<dbReference type="Pfam" id="PF03208">
    <property type="entry name" value="PRA1"/>
    <property type="match status" value="1"/>
</dbReference>
<reference evidence="9 11" key="2">
    <citation type="journal article" date="2013" name="Nature">
        <title>Insights into bilaterian evolution from three spiralian genomes.</title>
        <authorList>
            <person name="Simakov O."/>
            <person name="Marletaz F."/>
            <person name="Cho S.J."/>
            <person name="Edsinger-Gonzales E."/>
            <person name="Havlak P."/>
            <person name="Hellsten U."/>
            <person name="Kuo D.H."/>
            <person name="Larsson T."/>
            <person name="Lv J."/>
            <person name="Arendt D."/>
            <person name="Savage R."/>
            <person name="Osoegawa K."/>
            <person name="de Jong P."/>
            <person name="Grimwood J."/>
            <person name="Chapman J.A."/>
            <person name="Shapiro H."/>
            <person name="Aerts A."/>
            <person name="Otillar R.P."/>
            <person name="Terry A.Y."/>
            <person name="Boore J.L."/>
            <person name="Grigoriev I.V."/>
            <person name="Lindberg D.R."/>
            <person name="Seaver E.C."/>
            <person name="Weisblat D.A."/>
            <person name="Putnam N.H."/>
            <person name="Rokhsar D.S."/>
        </authorList>
    </citation>
    <scope>NUCLEOTIDE SEQUENCE</scope>
    <source>
        <strain evidence="9 11">I ESC-2004</strain>
    </source>
</reference>
<evidence type="ECO:0000256" key="4">
    <source>
        <dbReference type="ARBA" id="ARBA00022692"/>
    </source>
</evidence>
<dbReference type="InterPro" id="IPR004895">
    <property type="entry name" value="Prenylated_rab_accept_PRA1"/>
</dbReference>
<comment type="similarity">
    <text evidence="3 7">Belongs to the PRA1 family.</text>
</comment>
<dbReference type="AlphaFoldDB" id="R7UTK9"/>
<dbReference type="HOGENOM" id="CLU_103851_0_1_1"/>
<evidence type="ECO:0000256" key="2">
    <source>
        <dbReference type="ARBA" id="ARBA00004234"/>
    </source>
</evidence>
<dbReference type="EMBL" id="KB298217">
    <property type="protein sequence ID" value="ELU09515.1"/>
    <property type="molecule type" value="Genomic_DNA"/>
</dbReference>
<accession>R7UTK9</accession>
<protein>
    <recommendedName>
        <fullName evidence="7">PRA1 family protein</fullName>
    </recommendedName>
</protein>
<dbReference type="OMA" id="PWTVFFN"/>
<feature type="transmembrane region" description="Helical" evidence="7">
    <location>
        <begin position="88"/>
        <end position="121"/>
    </location>
</feature>
<evidence type="ECO:0000313" key="10">
    <source>
        <dbReference type="EnsemblMetazoa" id="CapteP19146"/>
    </source>
</evidence>
<proteinExistence type="inferred from homology"/>